<accession>A0A934SAR5</accession>
<comment type="caution">
    <text evidence="3">The sequence shown here is derived from an EMBL/GenBank/DDBJ whole genome shotgun (WGS) entry which is preliminary data.</text>
</comment>
<dbReference type="InterPro" id="IPR022385">
    <property type="entry name" value="Rhs_assc_core"/>
</dbReference>
<evidence type="ECO:0000256" key="1">
    <source>
        <dbReference type="SAM" id="MobiDB-lite"/>
    </source>
</evidence>
<gene>
    <name evidence="3" type="ORF">JIN85_18575</name>
</gene>
<keyword evidence="4" id="KW-1185">Reference proteome</keyword>
<dbReference type="InterPro" id="IPR050708">
    <property type="entry name" value="T6SS_VgrG/RHS"/>
</dbReference>
<dbReference type="NCBIfam" id="TIGR03696">
    <property type="entry name" value="Rhs_assc_core"/>
    <property type="match status" value="1"/>
</dbReference>
<reference evidence="3" key="1">
    <citation type="submission" date="2021-01" db="EMBL/GenBank/DDBJ databases">
        <title>Modified the classification status of verrucomicrobia.</title>
        <authorList>
            <person name="Feng X."/>
        </authorList>
    </citation>
    <scope>NUCLEOTIDE SEQUENCE</scope>
    <source>
        <strain evidence="3">KCTC 22041</strain>
    </source>
</reference>
<dbReference type="PANTHER" id="PTHR32305:SF15">
    <property type="entry name" value="PROTEIN RHSA-RELATED"/>
    <property type="match status" value="1"/>
</dbReference>
<feature type="compositionally biased region" description="Basic and acidic residues" evidence="1">
    <location>
        <begin position="1764"/>
        <end position="1788"/>
    </location>
</feature>
<feature type="region of interest" description="Disordered" evidence="1">
    <location>
        <begin position="32"/>
        <end position="51"/>
    </location>
</feature>
<dbReference type="Proteomes" id="UP000603141">
    <property type="component" value="Unassembled WGS sequence"/>
</dbReference>
<evidence type="ECO:0000256" key="2">
    <source>
        <dbReference type="SAM" id="SignalP"/>
    </source>
</evidence>
<feature type="chain" id="PRO_5037665900" evidence="2">
    <location>
        <begin position="28"/>
        <end position="1796"/>
    </location>
</feature>
<proteinExistence type="predicted"/>
<name>A0A934SAR5_9BACT</name>
<dbReference type="Gene3D" id="2.180.10.10">
    <property type="entry name" value="RHS repeat-associated core"/>
    <property type="match status" value="2"/>
</dbReference>
<evidence type="ECO:0000313" key="4">
    <source>
        <dbReference type="Proteomes" id="UP000603141"/>
    </source>
</evidence>
<feature type="region of interest" description="Disordered" evidence="1">
    <location>
        <begin position="1764"/>
        <end position="1796"/>
    </location>
</feature>
<feature type="compositionally biased region" description="Basic and acidic residues" evidence="1">
    <location>
        <begin position="39"/>
        <end position="49"/>
    </location>
</feature>
<evidence type="ECO:0000313" key="3">
    <source>
        <dbReference type="EMBL" id="MBK1884429.1"/>
    </source>
</evidence>
<keyword evidence="2" id="KW-0732">Signal</keyword>
<sequence>MRNIFVNQSAFFGCAALCLALTGSLIARPNVPGDEEVKDDPQPCKKSGDDSSSFEWYLNVGSVFYSAPEDMLSSFVYGVTSGQKLGSQPLSMDQIVNRYYGGGPLNRDGILLYIEVPSITSAVLDPSVLTCNTGSNMEILRDGDTIRQLVTEDTFTIVEDAAVGFRVKVYDISRKSSATAGGYYTLTGSGEPIYESIFTTDDGLAYTNTLQIVFIDHSGTSPRVEYKTYTTDAVVDTVIKKSYIGTWDAGSSTPSMGALVEETIATYTSRGSRPYDYTLVKETKRVDVTPSTTGSGVSYGSTLVTISKTLDQYEDMTIEVAGGDSRYKRLVKHIDGYDSQNAEPLETNYTWYDINSNPAIHGRIKTIIRPDKSWEYHQYSDSPTSSVATETLYEGWKGQTYSTGILSSAKKTVTSILSSGYTRTVSIAGQTISQEKKTFVSVPGGGKILKKENKIGSQWLAEQTEYYPQDDIVTRAGRPKWQQHTDGTFTLYEYNEIAGNLQITEQTGAGSQTAITSGTETVRVYNEWQEQISEEVSDIDSGLVLNSWTADTVDSVGRPTKITYNGNMDDYEEFEYICCGLGTHRNRDASVEIFIYDQFKRVVKFTYHHYDGDPLPITSNTSYQGLSISKYRGGLLISARTESINGNLVSTRSADADGDAVAETTTYSYSYPTAGGRIVTQSDPYGETKITENYTDGQLKSLTGTTIAPASYDYGVHNENGGGLYSMENLSTTEWKKSYFDSLGRVYKVELPTNSNFDAGVDMTKTYYPPSASAGSRGKSETTTDQDGVTLTIAYDSEGRIATQTQQIPASSARLTTYQYDVIDDGEIESIGVSRRTRISINGTLVRTNLLSGDGYRSKQAVIGRDTSRFEKTIATEGGNSTKILVNPDGTKVVSTTTGNRLESQTSKASDDSIISSVSYTYDILDRVQTSVDSRTGTTTYSNYTDAGQAMTITAPGSRVTEFVMDKLGRCIEIDAPDTVDSSGSTLSNVVYRSYYPTGRIEAKWGDQDYATYYLYDDQNRMTELRTYQSLSHGIKPESTTPGFAKTNWNYDLNRGLLLSKRDNADKGATYKYTAAGRLKSRTWERGVLTTYGYTHGLLTTKDYSDDTLDVSIIYDAFGRYEAIKQHDPVTEEERSKVEYVYDPATLAVDTETISYDLNQDGTFEFVRVLDRKALNSAGHEVGWELKTGATVENEVTYGYHTTSGRLETVEAGALGTFNYSYVDNSKSLIESITGSALYVSNHWETDRDVLESKENEVGTVMISKFTYSVNDLGQRTAVIAAGTAFTGTPSWDWGYNAKGEVVKADSSVPANDRCYEFDGIGNRLKSANSLTLPSSNNYTVNALNQYTAIGTLSPSYDDDGNAEDYPVPFATSSNASLTWDAENRLKTADGGTSSVTTFYSYDAQGRMIGHFNALAGGWTYYVYDGWNRIAEYNNSGAIAKTYAWGTDMSGSLQGAGGVGGLLAVCHEDEASDPVFYPTYDGNGNVSEYLNSSGTVEAHFEYDPFGNTVVNTDTAGKYRYRFSTKPQDSITGLYYYGYRWYDPVTGRWPSRDPIKESGGFNMYVMINNQPISQIDRLGLVSSTYSVPGVDYDDGKLSKPFQAAIMTVAVERDSQADCKTNDKCDGDKKVSVSVVLTIRLATNDLNQLFQMGAVPPDYKAGQPIPPDKDGSYGIYNDQFEFDALNLVLVNPSNPKMFSPYPSKNSFTASVKIGEISCCGGRLKGVAYIASGNKDFQMDAQDLAGITQYNVEYDYSITACNEEGSGKVEAKDAPASEGHHGPGNHLKPENKPYPNKKR</sequence>
<dbReference type="RefSeq" id="WP_200273607.1">
    <property type="nucleotide sequence ID" value="NZ_JAENIJ010000048.1"/>
</dbReference>
<dbReference type="EMBL" id="JAENIJ010000048">
    <property type="protein sequence ID" value="MBK1884429.1"/>
    <property type="molecule type" value="Genomic_DNA"/>
</dbReference>
<organism evidence="3 4">
    <name type="scientific">Luteolibacter pohnpeiensis</name>
    <dbReference type="NCBI Taxonomy" id="454153"/>
    <lineage>
        <taxon>Bacteria</taxon>
        <taxon>Pseudomonadati</taxon>
        <taxon>Verrucomicrobiota</taxon>
        <taxon>Verrucomicrobiia</taxon>
        <taxon>Verrucomicrobiales</taxon>
        <taxon>Verrucomicrobiaceae</taxon>
        <taxon>Luteolibacter</taxon>
    </lineage>
</organism>
<protein>
    <submittedName>
        <fullName evidence="3">RHS repeat-associated core domain-containing protein</fullName>
    </submittedName>
</protein>
<dbReference type="PANTHER" id="PTHR32305">
    <property type="match status" value="1"/>
</dbReference>
<feature type="signal peptide" evidence="2">
    <location>
        <begin position="1"/>
        <end position="27"/>
    </location>
</feature>